<evidence type="ECO:0000259" key="2">
    <source>
        <dbReference type="PROSITE" id="PS50041"/>
    </source>
</evidence>
<dbReference type="Gene3D" id="3.10.100.10">
    <property type="entry name" value="Mannose-Binding Protein A, subunit A"/>
    <property type="match status" value="1"/>
</dbReference>
<dbReference type="InterPro" id="IPR016186">
    <property type="entry name" value="C-type_lectin-like/link_sf"/>
</dbReference>
<dbReference type="AlphaFoldDB" id="A0A3Q1HVR3"/>
<reference evidence="3" key="1">
    <citation type="submission" date="2021-04" db="EMBL/GenBank/DDBJ databases">
        <authorList>
            <consortium name="Wellcome Sanger Institute Data Sharing"/>
        </authorList>
    </citation>
    <scope>NUCLEOTIDE SEQUENCE [LARGE SCALE GENOMIC DNA]</scope>
</reference>
<evidence type="ECO:0000313" key="4">
    <source>
        <dbReference type="Proteomes" id="UP000265040"/>
    </source>
</evidence>
<feature type="signal peptide" evidence="1">
    <location>
        <begin position="1"/>
        <end position="20"/>
    </location>
</feature>
<dbReference type="SUPFAM" id="SSF56436">
    <property type="entry name" value="C-type lectin-like"/>
    <property type="match status" value="1"/>
</dbReference>
<dbReference type="SMART" id="SM00034">
    <property type="entry name" value="CLECT"/>
    <property type="match status" value="1"/>
</dbReference>
<accession>A0A3Q1HVR3</accession>
<dbReference type="OrthoDB" id="441660at2759"/>
<keyword evidence="1" id="KW-0732">Signal</keyword>
<evidence type="ECO:0000256" key="1">
    <source>
        <dbReference type="SAM" id="SignalP"/>
    </source>
</evidence>
<reference evidence="3" key="3">
    <citation type="submission" date="2025-09" db="UniProtKB">
        <authorList>
            <consortium name="Ensembl"/>
        </authorList>
    </citation>
    <scope>IDENTIFICATION</scope>
</reference>
<dbReference type="InterPro" id="IPR016187">
    <property type="entry name" value="CTDL_fold"/>
</dbReference>
<proteinExistence type="predicted"/>
<dbReference type="PANTHER" id="PTHR22803">
    <property type="entry name" value="MANNOSE, PHOSPHOLIPASE, LECTIN RECEPTOR RELATED"/>
    <property type="match status" value="1"/>
</dbReference>
<dbReference type="Proteomes" id="UP000265040">
    <property type="component" value="Chromosome 7"/>
</dbReference>
<dbReference type="STRING" id="64144.ENSATEP00000009128"/>
<name>A0A3Q1HVR3_ANATE</name>
<dbReference type="InParanoid" id="A0A3Q1HVR3"/>
<dbReference type="GeneTree" id="ENSGT00940000164599"/>
<dbReference type="PROSITE" id="PS50041">
    <property type="entry name" value="C_TYPE_LECTIN_2"/>
    <property type="match status" value="1"/>
</dbReference>
<dbReference type="Ensembl" id="ENSATET00000009287.2">
    <property type="protein sequence ID" value="ENSATEP00000009128.2"/>
    <property type="gene ID" value="ENSATEG00000006233.2"/>
</dbReference>
<keyword evidence="4" id="KW-1185">Reference proteome</keyword>
<sequence>MASALCFVVLLCLTCGLWTGANVSIIHSVLETVCPAGWTQFGDHCYIFQFTPKDWADAETTCVAIAGNLAAVHTKEQYTFIKDMIKRSTGSDVETWIGGEDATKEGVWLWSDGSKFDFKLWPAGEPNNAGGAENCLEMNYNGNPNDKNCNEKKSFVCGKAL</sequence>
<evidence type="ECO:0000313" key="3">
    <source>
        <dbReference type="Ensembl" id="ENSATEP00000009128.2"/>
    </source>
</evidence>
<dbReference type="InterPro" id="IPR001304">
    <property type="entry name" value="C-type_lectin-like"/>
</dbReference>
<feature type="chain" id="PRO_5030079611" description="C-type lectin domain-containing protein" evidence="1">
    <location>
        <begin position="21"/>
        <end position="161"/>
    </location>
</feature>
<dbReference type="PRINTS" id="PR01504">
    <property type="entry name" value="PNCREATITSAP"/>
</dbReference>
<reference evidence="3" key="2">
    <citation type="submission" date="2025-08" db="UniProtKB">
        <authorList>
            <consortium name="Ensembl"/>
        </authorList>
    </citation>
    <scope>IDENTIFICATION</scope>
</reference>
<protein>
    <recommendedName>
        <fullName evidence="2">C-type lectin domain-containing protein</fullName>
    </recommendedName>
</protein>
<dbReference type="InterPro" id="IPR050111">
    <property type="entry name" value="C-type_lectin/snaclec_domain"/>
</dbReference>
<feature type="domain" description="C-type lectin" evidence="2">
    <location>
        <begin position="41"/>
        <end position="158"/>
    </location>
</feature>
<dbReference type="Pfam" id="PF00059">
    <property type="entry name" value="Lectin_C"/>
    <property type="match status" value="1"/>
</dbReference>
<organism evidence="3 4">
    <name type="scientific">Anabas testudineus</name>
    <name type="common">Climbing perch</name>
    <name type="synonym">Anthias testudineus</name>
    <dbReference type="NCBI Taxonomy" id="64144"/>
    <lineage>
        <taxon>Eukaryota</taxon>
        <taxon>Metazoa</taxon>
        <taxon>Chordata</taxon>
        <taxon>Craniata</taxon>
        <taxon>Vertebrata</taxon>
        <taxon>Euteleostomi</taxon>
        <taxon>Actinopterygii</taxon>
        <taxon>Neopterygii</taxon>
        <taxon>Teleostei</taxon>
        <taxon>Neoteleostei</taxon>
        <taxon>Acanthomorphata</taxon>
        <taxon>Anabantaria</taxon>
        <taxon>Anabantiformes</taxon>
        <taxon>Anabantoidei</taxon>
        <taxon>Anabantidae</taxon>
        <taxon>Anabas</taxon>
    </lineage>
</organism>
<dbReference type="FunCoup" id="A0A3Q1HVR3">
    <property type="interactions" value="869"/>
</dbReference>